<feature type="compositionally biased region" description="Basic and acidic residues" evidence="1">
    <location>
        <begin position="11"/>
        <end position="23"/>
    </location>
</feature>
<protein>
    <submittedName>
        <fullName evidence="2">Uncharacterized protein</fullName>
    </submittedName>
</protein>
<proteinExistence type="predicted"/>
<name>A0A427B9D4_ENSVE</name>
<evidence type="ECO:0000313" key="3">
    <source>
        <dbReference type="Proteomes" id="UP000287651"/>
    </source>
</evidence>
<dbReference type="AlphaFoldDB" id="A0A427B9D4"/>
<sequence>MLAYWTTQRSGELKKWRDGKGGEEGEISDSEQERYQKLKEEKWMEWCADVMEEEEQTLKRLQSSTLMLRIPSWSPLVIHNDDSAEDASGTGGHASNLVEMGNMHQHGGTWILLYSMAGSTTA</sequence>
<gene>
    <name evidence="2" type="ORF">B296_00012139</name>
</gene>
<comment type="caution">
    <text evidence="2">The sequence shown here is derived from an EMBL/GenBank/DDBJ whole genome shotgun (WGS) entry which is preliminary data.</text>
</comment>
<reference evidence="2 3" key="1">
    <citation type="journal article" date="2014" name="Agronomy (Basel)">
        <title>A Draft Genome Sequence for Ensete ventricosum, the Drought-Tolerant Tree Against Hunger.</title>
        <authorList>
            <person name="Harrison J."/>
            <person name="Moore K.A."/>
            <person name="Paszkiewicz K."/>
            <person name="Jones T."/>
            <person name="Grant M."/>
            <person name="Ambacheew D."/>
            <person name="Muzemil S."/>
            <person name="Studholme D.J."/>
        </authorList>
    </citation>
    <scope>NUCLEOTIDE SEQUENCE [LARGE SCALE GENOMIC DNA]</scope>
</reference>
<organism evidence="2 3">
    <name type="scientific">Ensete ventricosum</name>
    <name type="common">Abyssinian banana</name>
    <name type="synonym">Musa ensete</name>
    <dbReference type="NCBI Taxonomy" id="4639"/>
    <lineage>
        <taxon>Eukaryota</taxon>
        <taxon>Viridiplantae</taxon>
        <taxon>Streptophyta</taxon>
        <taxon>Embryophyta</taxon>
        <taxon>Tracheophyta</taxon>
        <taxon>Spermatophyta</taxon>
        <taxon>Magnoliopsida</taxon>
        <taxon>Liliopsida</taxon>
        <taxon>Zingiberales</taxon>
        <taxon>Musaceae</taxon>
        <taxon>Ensete</taxon>
    </lineage>
</organism>
<feature type="compositionally biased region" description="Polar residues" evidence="1">
    <location>
        <begin position="1"/>
        <end position="10"/>
    </location>
</feature>
<dbReference type="EMBL" id="AMZH03000178">
    <property type="protein sequence ID" value="RRT85102.1"/>
    <property type="molecule type" value="Genomic_DNA"/>
</dbReference>
<accession>A0A427B9D4</accession>
<feature type="region of interest" description="Disordered" evidence="1">
    <location>
        <begin position="1"/>
        <end position="34"/>
    </location>
</feature>
<dbReference type="Proteomes" id="UP000287651">
    <property type="component" value="Unassembled WGS sequence"/>
</dbReference>
<evidence type="ECO:0000256" key="1">
    <source>
        <dbReference type="SAM" id="MobiDB-lite"/>
    </source>
</evidence>
<evidence type="ECO:0000313" key="2">
    <source>
        <dbReference type="EMBL" id="RRT85102.1"/>
    </source>
</evidence>